<evidence type="ECO:0000313" key="5">
    <source>
        <dbReference type="Proteomes" id="UP000626109"/>
    </source>
</evidence>
<accession>A0A813LFI8</accession>
<feature type="region of interest" description="Disordered" evidence="2">
    <location>
        <begin position="569"/>
        <end position="590"/>
    </location>
</feature>
<dbReference type="GO" id="GO:0007034">
    <property type="term" value="P:vacuolar transport"/>
    <property type="evidence" value="ECO:0007669"/>
    <property type="project" value="TreeGrafter"/>
</dbReference>
<dbReference type="GO" id="GO:0005770">
    <property type="term" value="C:late endosome"/>
    <property type="evidence" value="ECO:0007669"/>
    <property type="project" value="TreeGrafter"/>
</dbReference>
<evidence type="ECO:0000256" key="2">
    <source>
        <dbReference type="SAM" id="MobiDB-lite"/>
    </source>
</evidence>
<evidence type="ECO:0000313" key="4">
    <source>
        <dbReference type="EMBL" id="CAE8730232.1"/>
    </source>
</evidence>
<comment type="caution">
    <text evidence="4">The sequence shown here is derived from an EMBL/GenBank/DDBJ whole genome shotgun (WGS) entry which is preliminary data.</text>
</comment>
<dbReference type="GO" id="GO:0006914">
    <property type="term" value="P:autophagy"/>
    <property type="evidence" value="ECO:0007669"/>
    <property type="project" value="UniProtKB-KW"/>
</dbReference>
<dbReference type="EMBL" id="CAJNNW010035819">
    <property type="protein sequence ID" value="CAE8730232.1"/>
    <property type="molecule type" value="Genomic_DNA"/>
</dbReference>
<organism evidence="4 5">
    <name type="scientific">Polarella glacialis</name>
    <name type="common">Dinoflagellate</name>
    <dbReference type="NCBI Taxonomy" id="89957"/>
    <lineage>
        <taxon>Eukaryota</taxon>
        <taxon>Sar</taxon>
        <taxon>Alveolata</taxon>
        <taxon>Dinophyceae</taxon>
        <taxon>Suessiales</taxon>
        <taxon>Suessiaceae</taxon>
        <taxon>Polarella</taxon>
    </lineage>
</organism>
<dbReference type="GO" id="GO:1901096">
    <property type="term" value="P:regulation of autophagosome maturation"/>
    <property type="evidence" value="ECO:0007669"/>
    <property type="project" value="TreeGrafter"/>
</dbReference>
<name>A0A813LFI8_POLGL</name>
<feature type="non-terminal residue" evidence="4">
    <location>
        <position position="1"/>
    </location>
</feature>
<dbReference type="PANTHER" id="PTHR21481:SF0">
    <property type="entry name" value="PROTEIN CLEC16A"/>
    <property type="match status" value="1"/>
</dbReference>
<gene>
    <name evidence="4" type="ORF">PGLA2088_LOCUS45672</name>
</gene>
<dbReference type="Pfam" id="PF09758">
    <property type="entry name" value="FPL"/>
    <property type="match status" value="1"/>
</dbReference>
<reference evidence="4" key="1">
    <citation type="submission" date="2021-02" db="EMBL/GenBank/DDBJ databases">
        <authorList>
            <person name="Dougan E. K."/>
            <person name="Rhodes N."/>
            <person name="Thang M."/>
            <person name="Chan C."/>
        </authorList>
    </citation>
    <scope>NUCLEOTIDE SEQUENCE</scope>
</reference>
<dbReference type="PANTHER" id="PTHR21481">
    <property type="entry name" value="PROTEIN CLEC16A"/>
    <property type="match status" value="1"/>
</dbReference>
<sequence>SSFFAGLFSWGASAGSGENLSPPRGGSSASGAAPVPTYSLAKLHILYDRLSRFRESDLEKQGEGDALIETVRQITEALIWGEQNNSQFFDFFCEKSIFSDLVRVLGLKRAPKKVKLQLLQTLSILVQNIKRQTSVYYILSNNHVNRLMTTAMDFEDEEMLAYYITLMKSLAMRLDSETIKFFFIQHPEPTFPLYIEAAKFFSHKDNMVRASVRTITLQVYRIEDLPMRRFVLRHAAQSYFSQLAYHLRDLWLRLDASAANMVDEDDLAGVQRDNELQQDLQIYLSDVFELGIPELNEVLADRLLNGAILPVLLAGLVSPSSRPAAGASMAARTLAPQVALFLIRQVLDTFHSPVLLEPLVSALLWPSVPAALAYVLPWCPDASTSPKMSAAQPQGDFVANPLRDSFFGLLRSSEDGTFLMATSVVHACVVNRTAFSRPFLESAGLLPSGNGTSDEEDSVEPLTLLLEALGQRTAWRIESFKAFVCMILDVIFDENADSSLRLAAVRATESAARAAAYHVRDVLRQALAGEDGGAWLVDVFCEEWELHKAAPPNLSDFFADPRRLLPPGLVQRPTGAAKRPSLHRTDDSEAQRAVRSLLMTRRLLRILHGQMQHSDTAPVVPLAEGHRGTWSRCGDEPSPLQLQEEASSLMYEGQPISLSGDVGSIECSVPSQKGKRSRFLLLNPLWLAVVQPDPSKQGAADVTTAWPVWQVQSLVDRSDPRTLQLGMTAYRSGMSPGEAVAYNPPVSTYFTLALHFEDVTRCHEAAVHLSQRRRAIRLQMLQKASSFVEACCASAMPLHSEVAV</sequence>
<dbReference type="InterPro" id="IPR039272">
    <property type="entry name" value="CLEC16A/TT9"/>
</dbReference>
<dbReference type="InterPro" id="IPR019155">
    <property type="entry name" value="CLEC16A/TT9_N"/>
</dbReference>
<evidence type="ECO:0000256" key="1">
    <source>
        <dbReference type="ARBA" id="ARBA00023006"/>
    </source>
</evidence>
<keyword evidence="1" id="KW-0072">Autophagy</keyword>
<proteinExistence type="predicted"/>
<dbReference type="GO" id="GO:0016197">
    <property type="term" value="P:endosomal transport"/>
    <property type="evidence" value="ECO:0007669"/>
    <property type="project" value="TreeGrafter"/>
</dbReference>
<feature type="domain" description="FPL" evidence="3">
    <location>
        <begin position="71"/>
        <end position="220"/>
    </location>
</feature>
<evidence type="ECO:0000259" key="3">
    <source>
        <dbReference type="Pfam" id="PF09758"/>
    </source>
</evidence>
<protein>
    <recommendedName>
        <fullName evidence="3">FPL domain-containing protein</fullName>
    </recommendedName>
</protein>
<dbReference type="GO" id="GO:0005794">
    <property type="term" value="C:Golgi apparatus"/>
    <property type="evidence" value="ECO:0007669"/>
    <property type="project" value="TreeGrafter"/>
</dbReference>
<dbReference type="Proteomes" id="UP000626109">
    <property type="component" value="Unassembled WGS sequence"/>
</dbReference>
<dbReference type="AlphaFoldDB" id="A0A813LFI8"/>